<name>A0A8S5UUV3_9CAUD</name>
<dbReference type="EMBL" id="BK016144">
    <property type="protein sequence ID" value="DAF98257.1"/>
    <property type="molecule type" value="Genomic_DNA"/>
</dbReference>
<reference evidence="1" key="1">
    <citation type="journal article" date="2021" name="Proc. Natl. Acad. Sci. U.S.A.">
        <title>A Catalog of Tens of Thousands of Viruses from Human Metagenomes Reveals Hidden Associations with Chronic Diseases.</title>
        <authorList>
            <person name="Tisza M.J."/>
            <person name="Buck C.B."/>
        </authorList>
    </citation>
    <scope>NUCLEOTIDE SEQUENCE</scope>
    <source>
        <strain evidence="1">CtaDn21</strain>
    </source>
</reference>
<accession>A0A8S5UUV3</accession>
<evidence type="ECO:0000313" key="1">
    <source>
        <dbReference type="EMBL" id="DAF98257.1"/>
    </source>
</evidence>
<sequence>MTELVWDPSDFVQSCEQYQSKFFVAVLVVCEVAATKMEEYAKTNAIWTDRTGNARQKLKGDAAWVSKDQIVIAVSHHMDYGFWLELAHGRKYKILEKSIEDNVEELFRALRRLLD</sequence>
<proteinExistence type="predicted"/>
<protein>
    <submittedName>
        <fullName evidence="1">Type I neck protein</fullName>
    </submittedName>
</protein>
<organism evidence="1">
    <name type="scientific">Siphoviridae sp. ctaDn21</name>
    <dbReference type="NCBI Taxonomy" id="2825563"/>
    <lineage>
        <taxon>Viruses</taxon>
        <taxon>Duplodnaviria</taxon>
        <taxon>Heunggongvirae</taxon>
        <taxon>Uroviricota</taxon>
        <taxon>Caudoviricetes</taxon>
    </lineage>
</organism>